<proteinExistence type="predicted"/>
<dbReference type="AlphaFoldDB" id="A0A975GGZ5"/>
<feature type="domain" description="Cas6b C-terminal" evidence="1">
    <location>
        <begin position="117"/>
        <end position="224"/>
    </location>
</feature>
<evidence type="ECO:0000313" key="3">
    <source>
        <dbReference type="EMBL" id="QTA80757.1"/>
    </source>
</evidence>
<feature type="domain" description="Cas6b N-terminal" evidence="2">
    <location>
        <begin position="12"/>
        <end position="103"/>
    </location>
</feature>
<evidence type="ECO:0000259" key="1">
    <source>
        <dbReference type="Pfam" id="PF17262"/>
    </source>
</evidence>
<dbReference type="KEGG" id="dli:dnl_30700"/>
<dbReference type="RefSeq" id="WP_207692334.1">
    <property type="nucleotide sequence ID" value="NZ_CP061799.1"/>
</dbReference>
<dbReference type="InterPro" id="IPR020209">
    <property type="entry name" value="Cas6b_C"/>
</dbReference>
<dbReference type="InterPro" id="IPR041528">
    <property type="entry name" value="Cas6b_N"/>
</dbReference>
<name>A0A975GGZ5_9BACT</name>
<evidence type="ECO:0000259" key="2">
    <source>
        <dbReference type="Pfam" id="PF17955"/>
    </source>
</evidence>
<sequence>MNTSKSIKQCIIQLIFDRSLNQSVKSHQLRGAIGSLYKDNILFHQHEPSGKPVYEYPLIQYKILEKEAFIIGLGKGAEVLAEKNLLEKMLYLGKEEYRVSRQQTSFFNSEIGSSIEHNVYKFITPWMGLNTSNYDKYQRSGNTFRKKIMLEKILTGNLLSMSKGLEYTVNRQIQNELLDFTEVQTSLKGNTMIAFNGVFAVNFKIPEYWGIGKSVSRGFGTIKNYYH</sequence>
<keyword evidence="4" id="KW-1185">Reference proteome</keyword>
<protein>
    <submittedName>
        <fullName evidence="3">Cas6b C-terminal domain-containing protein</fullName>
    </submittedName>
</protein>
<dbReference type="Pfam" id="PF17955">
    <property type="entry name" value="Cas6b_N"/>
    <property type="match status" value="1"/>
</dbReference>
<gene>
    <name evidence="3" type="ORF">dnl_30700</name>
</gene>
<dbReference type="Pfam" id="PF17262">
    <property type="entry name" value="Cas6b_C"/>
    <property type="match status" value="1"/>
</dbReference>
<accession>A0A975GGZ5</accession>
<dbReference type="Proteomes" id="UP000663720">
    <property type="component" value="Chromosome"/>
</dbReference>
<dbReference type="EMBL" id="CP061799">
    <property type="protein sequence ID" value="QTA80757.1"/>
    <property type="molecule type" value="Genomic_DNA"/>
</dbReference>
<reference evidence="3" key="1">
    <citation type="journal article" date="2021" name="Microb. Physiol.">
        <title>Proteogenomic Insights into the Physiology of Marine, Sulfate-Reducing, Filamentous Desulfonema limicola and Desulfonema magnum.</title>
        <authorList>
            <person name="Schnaars V."/>
            <person name="Wohlbrand L."/>
            <person name="Scheve S."/>
            <person name="Hinrichs C."/>
            <person name="Reinhardt R."/>
            <person name="Rabus R."/>
        </authorList>
    </citation>
    <scope>NUCLEOTIDE SEQUENCE</scope>
    <source>
        <strain evidence="3">5ac10</strain>
    </source>
</reference>
<evidence type="ECO:0000313" key="4">
    <source>
        <dbReference type="Proteomes" id="UP000663720"/>
    </source>
</evidence>
<organism evidence="3 4">
    <name type="scientific">Desulfonema limicola</name>
    <dbReference type="NCBI Taxonomy" id="45656"/>
    <lineage>
        <taxon>Bacteria</taxon>
        <taxon>Pseudomonadati</taxon>
        <taxon>Thermodesulfobacteriota</taxon>
        <taxon>Desulfobacteria</taxon>
        <taxon>Desulfobacterales</taxon>
        <taxon>Desulfococcaceae</taxon>
        <taxon>Desulfonema</taxon>
    </lineage>
</organism>